<dbReference type="AlphaFoldDB" id="A0AAV7PHA0"/>
<dbReference type="Proteomes" id="UP001066276">
    <property type="component" value="Chromosome 7"/>
</dbReference>
<feature type="region of interest" description="Disordered" evidence="1">
    <location>
        <begin position="542"/>
        <end position="565"/>
    </location>
</feature>
<evidence type="ECO:0000313" key="2">
    <source>
        <dbReference type="EMBL" id="KAJ1126587.1"/>
    </source>
</evidence>
<comment type="caution">
    <text evidence="2">The sequence shown here is derived from an EMBL/GenBank/DDBJ whole genome shotgun (WGS) entry which is preliminary data.</text>
</comment>
<reference evidence="2" key="1">
    <citation type="journal article" date="2022" name="bioRxiv">
        <title>Sequencing and chromosome-scale assembly of the giantPleurodeles waltlgenome.</title>
        <authorList>
            <person name="Brown T."/>
            <person name="Elewa A."/>
            <person name="Iarovenko S."/>
            <person name="Subramanian E."/>
            <person name="Araus A.J."/>
            <person name="Petzold A."/>
            <person name="Susuki M."/>
            <person name="Suzuki K.-i.T."/>
            <person name="Hayashi T."/>
            <person name="Toyoda A."/>
            <person name="Oliveira C."/>
            <person name="Osipova E."/>
            <person name="Leigh N.D."/>
            <person name="Simon A."/>
            <person name="Yun M.H."/>
        </authorList>
    </citation>
    <scope>NUCLEOTIDE SEQUENCE</scope>
    <source>
        <strain evidence="2">20211129_DDA</strain>
        <tissue evidence="2">Liver</tissue>
    </source>
</reference>
<name>A0AAV7PHA0_PLEWA</name>
<sequence>MVHRYHMHWDVQILTDYVKDGIIGPDGPLGALTGSFLGGENGLLGGNNGGLLGGLLSGENGSSLEGIMIGSSDALLAGLFEGENGGLLGDLLSKGKGILSGLLRQNGGLKGSGEGEGNTSEFLGKASQIGVFEKGNNGGHENGHEDRNTKGTLVDESGIIEGITESSQVDESLIGKLNAGVIGGKEISAPWDNEGDLPGRASDRLTEDYVVIDGNFEGNEVFRGPIDIVKEPRDIEPSFKLTGKIVGKDDGALDRENNKIGRHEHIGDGDIHRDLVGEGGVGGQLTNEFRDKNGINTMSLGGILSDDITNPKDKIGIFRIKDDVFEGISAGSNGNSDNLGGLAEGTFEGIDGDAFGSKNSDFVKEFSSRIMGGKKGNKYANWEVSGGDDLFEVLENENEIGNDIEGKNIINSNGAFVERDGDVARNIDGMLLVPETGNNINEVEQFLEDESGIRDLLDGPTHTILEEGGHLKSITDGSKKAASIINNNVDNDRVLVAGIAGERDGNLGDSLGENNGDFFGGDKTRNANEIIVDETRSPEQLFRKGEGGEFDGSTNGESQDLGRPNKNMYKEDVIIGGYIEKIRDGVEVVEGLTDSGGGETIIVREPNGSRNEGDRFVEDLIENFNGGEQVVGGLNDNGREGGRSLGGFIEEVNAAEELDAYTTRKGGIAGEFHDNVNKEEEVVRGIFRSDSGRSEVLGELNGSISEVGGDLGINGNLFMERGLLEEIDETRGSASKNGEDSELINSIRRAESVVDVINSKESGGGKNVSRLDSMFSRRDGFDGELSGNSDLGNGSVEGFRNNNIEVGSVSGGPNDNVSGEKVTGTFGGLQHGLHGGMGGGRGDKGVSLVGRRPGNFKSGNLGGNADLFGGIIGEY</sequence>
<accession>A0AAV7PHA0</accession>
<evidence type="ECO:0000256" key="1">
    <source>
        <dbReference type="SAM" id="MobiDB-lite"/>
    </source>
</evidence>
<protein>
    <submittedName>
        <fullName evidence="2">Uncharacterized protein</fullName>
    </submittedName>
</protein>
<proteinExistence type="predicted"/>
<evidence type="ECO:0000313" key="3">
    <source>
        <dbReference type="Proteomes" id="UP001066276"/>
    </source>
</evidence>
<gene>
    <name evidence="2" type="ORF">NDU88_004994</name>
</gene>
<dbReference type="EMBL" id="JANPWB010000011">
    <property type="protein sequence ID" value="KAJ1126587.1"/>
    <property type="molecule type" value="Genomic_DNA"/>
</dbReference>
<keyword evidence="3" id="KW-1185">Reference proteome</keyword>
<organism evidence="2 3">
    <name type="scientific">Pleurodeles waltl</name>
    <name type="common">Iberian ribbed newt</name>
    <dbReference type="NCBI Taxonomy" id="8319"/>
    <lineage>
        <taxon>Eukaryota</taxon>
        <taxon>Metazoa</taxon>
        <taxon>Chordata</taxon>
        <taxon>Craniata</taxon>
        <taxon>Vertebrata</taxon>
        <taxon>Euteleostomi</taxon>
        <taxon>Amphibia</taxon>
        <taxon>Batrachia</taxon>
        <taxon>Caudata</taxon>
        <taxon>Salamandroidea</taxon>
        <taxon>Salamandridae</taxon>
        <taxon>Pleurodelinae</taxon>
        <taxon>Pleurodeles</taxon>
    </lineage>
</organism>